<keyword evidence="2" id="KW-1185">Reference proteome</keyword>
<dbReference type="EMBL" id="CP130318">
    <property type="protein sequence ID" value="WNQ09697.1"/>
    <property type="molecule type" value="Genomic_DNA"/>
</dbReference>
<gene>
    <name evidence="1" type="ORF">MJA45_18970</name>
</gene>
<proteinExistence type="predicted"/>
<evidence type="ECO:0008006" key="3">
    <source>
        <dbReference type="Google" id="ProtNLM"/>
    </source>
</evidence>
<organism evidence="1 2">
    <name type="scientific">Paenibacillus aurantius</name>
    <dbReference type="NCBI Taxonomy" id="2918900"/>
    <lineage>
        <taxon>Bacteria</taxon>
        <taxon>Bacillati</taxon>
        <taxon>Bacillota</taxon>
        <taxon>Bacilli</taxon>
        <taxon>Bacillales</taxon>
        <taxon>Paenibacillaceae</taxon>
        <taxon>Paenibacillus</taxon>
    </lineage>
</organism>
<dbReference type="AlphaFoldDB" id="A0AA96L9W1"/>
<dbReference type="Proteomes" id="UP001305702">
    <property type="component" value="Chromosome"/>
</dbReference>
<dbReference type="RefSeq" id="WP_315603471.1">
    <property type="nucleotide sequence ID" value="NZ_CP130318.1"/>
</dbReference>
<dbReference type="KEGG" id="paun:MJA45_18970"/>
<evidence type="ECO:0000313" key="1">
    <source>
        <dbReference type="EMBL" id="WNQ09697.1"/>
    </source>
</evidence>
<accession>A0AA96L9W1</accession>
<reference evidence="1 2" key="1">
    <citation type="submission" date="2022-02" db="EMBL/GenBank/DDBJ databases">
        <title>Paenibacillus sp. MBLB1776 Whole Genome Shotgun Sequencing.</title>
        <authorList>
            <person name="Hwang C.Y."/>
            <person name="Cho E.-S."/>
            <person name="Seo M.-J."/>
        </authorList>
    </citation>
    <scope>NUCLEOTIDE SEQUENCE [LARGE SCALE GENOMIC DNA]</scope>
    <source>
        <strain evidence="1 2">MBLB1776</strain>
    </source>
</reference>
<protein>
    <recommendedName>
        <fullName evidence="3">Hydrolase</fullName>
    </recommendedName>
</protein>
<evidence type="ECO:0000313" key="2">
    <source>
        <dbReference type="Proteomes" id="UP001305702"/>
    </source>
</evidence>
<sequence length="107" mass="12441">MDKRTYYVAVGPGDIIADKGTMEYNFEIEATDDELDKLQELFEDTDEAETRNAHWAMLPFSDKGHDEQNDLYDHNLKELYRMLYELGTPETKAHIESMKILDSFNGT</sequence>
<name>A0AA96L9W1_9BACL</name>